<dbReference type="GO" id="GO:0043565">
    <property type="term" value="F:sequence-specific DNA binding"/>
    <property type="evidence" value="ECO:0007669"/>
    <property type="project" value="InterPro"/>
</dbReference>
<dbReference type="PROSITE" id="PS00041">
    <property type="entry name" value="HTH_ARAC_FAMILY_1"/>
    <property type="match status" value="1"/>
</dbReference>
<evidence type="ECO:0000313" key="6">
    <source>
        <dbReference type="Proteomes" id="UP000245845"/>
    </source>
</evidence>
<keyword evidence="2 5" id="KW-0238">DNA-binding</keyword>
<dbReference type="InterPro" id="IPR018062">
    <property type="entry name" value="HTH_AraC-typ_CS"/>
</dbReference>
<dbReference type="PANTHER" id="PTHR43280:SF2">
    <property type="entry name" value="HTH-TYPE TRANSCRIPTIONAL REGULATOR EXSA"/>
    <property type="match status" value="1"/>
</dbReference>
<comment type="caution">
    <text evidence="5">The sequence shown here is derived from an EMBL/GenBank/DDBJ whole genome shotgun (WGS) entry which is preliminary data.</text>
</comment>
<dbReference type="Gene3D" id="1.10.10.60">
    <property type="entry name" value="Homeodomain-like"/>
    <property type="match status" value="2"/>
</dbReference>
<dbReference type="InterPro" id="IPR018060">
    <property type="entry name" value="HTH_AraC"/>
</dbReference>
<evidence type="ECO:0000256" key="1">
    <source>
        <dbReference type="ARBA" id="ARBA00023015"/>
    </source>
</evidence>
<sequence length="395" mass="46157">MNNPPEYKLQKIAGLLKIGIFYITEKGVCCCQEHNLSNPLYLSNALREDLMKQAEAQTEPYIYKDDYQVCFACLKSGGAYYFAGPMSLKLLSRLELHQYYRHYGINGDNEKRLRHFTFSEVLDIAGLLAGEILLREYSYDELNRANHFIQDTKEQIEKEQVFFQLKEDEDELYHHTYQEERKLLDCVRNGAVEDAILYSRNMDVDLGKLSEKEISHWKNVAVVAITLCTRAAIEGGLSPSIAYRLSDFYIQKSDSSSDIAQIIEYRNQAVKELTSRVLKQQKSRSMSNYVERCKDYVEKHYREKIYQEEIADVLGISPTYLSKLFHRETEMRLQDYIVQVRVEHAANLLIYSDESIARIAEYVNFPSQSYLGKVFKARFQMSPKKYRELKKPAEF</sequence>
<keyword evidence="1" id="KW-0805">Transcription regulation</keyword>
<dbReference type="AlphaFoldDB" id="A0A2Y9BLU9"/>
<dbReference type="GO" id="GO:0003700">
    <property type="term" value="F:DNA-binding transcription factor activity"/>
    <property type="evidence" value="ECO:0007669"/>
    <property type="project" value="InterPro"/>
</dbReference>
<evidence type="ECO:0000256" key="2">
    <source>
        <dbReference type="ARBA" id="ARBA00023125"/>
    </source>
</evidence>
<dbReference type="InterPro" id="IPR009057">
    <property type="entry name" value="Homeodomain-like_sf"/>
</dbReference>
<dbReference type="SUPFAM" id="SSF46689">
    <property type="entry name" value="Homeodomain-like"/>
    <property type="match status" value="2"/>
</dbReference>
<keyword evidence="6" id="KW-1185">Reference proteome</keyword>
<dbReference type="Proteomes" id="UP000245845">
    <property type="component" value="Unassembled WGS sequence"/>
</dbReference>
<accession>A0A2Y9BLU9</accession>
<dbReference type="Pfam" id="PF12833">
    <property type="entry name" value="HTH_18"/>
    <property type="match status" value="1"/>
</dbReference>
<evidence type="ECO:0000313" key="5">
    <source>
        <dbReference type="EMBL" id="PWJ21560.1"/>
    </source>
</evidence>
<name>A0A2Y9BLU9_9FIRM</name>
<gene>
    <name evidence="5" type="ORF">A8806_11950</name>
</gene>
<dbReference type="SMART" id="SM00342">
    <property type="entry name" value="HTH_ARAC"/>
    <property type="match status" value="1"/>
</dbReference>
<feature type="domain" description="HTH araC/xylS-type" evidence="4">
    <location>
        <begin position="291"/>
        <end position="389"/>
    </location>
</feature>
<protein>
    <submittedName>
        <fullName evidence="5">AraC-like DNA-binding protein</fullName>
    </submittedName>
</protein>
<keyword evidence="3" id="KW-0804">Transcription</keyword>
<evidence type="ECO:0000256" key="3">
    <source>
        <dbReference type="ARBA" id="ARBA00023163"/>
    </source>
</evidence>
<organism evidence="5 6">
    <name type="scientific">Faecalicatena orotica</name>
    <dbReference type="NCBI Taxonomy" id="1544"/>
    <lineage>
        <taxon>Bacteria</taxon>
        <taxon>Bacillati</taxon>
        <taxon>Bacillota</taxon>
        <taxon>Clostridia</taxon>
        <taxon>Lachnospirales</taxon>
        <taxon>Lachnospiraceae</taxon>
        <taxon>Faecalicatena</taxon>
    </lineage>
</organism>
<dbReference type="PROSITE" id="PS01124">
    <property type="entry name" value="HTH_ARAC_FAMILY_2"/>
    <property type="match status" value="1"/>
</dbReference>
<dbReference type="OrthoDB" id="184994at2"/>
<dbReference type="PANTHER" id="PTHR43280">
    <property type="entry name" value="ARAC-FAMILY TRANSCRIPTIONAL REGULATOR"/>
    <property type="match status" value="1"/>
</dbReference>
<proteinExistence type="predicted"/>
<dbReference type="EMBL" id="QGDL01000019">
    <property type="protein sequence ID" value="PWJ21560.1"/>
    <property type="molecule type" value="Genomic_DNA"/>
</dbReference>
<reference evidence="5 6" key="1">
    <citation type="submission" date="2018-05" db="EMBL/GenBank/DDBJ databases">
        <title>The Hungate 1000. A catalogue of reference genomes from the rumen microbiome.</title>
        <authorList>
            <person name="Kelly W."/>
        </authorList>
    </citation>
    <scope>NUCLEOTIDE SEQUENCE [LARGE SCALE GENOMIC DNA]</scope>
    <source>
        <strain evidence="5 6">NLAE-zl-C242</strain>
    </source>
</reference>
<evidence type="ECO:0000259" key="4">
    <source>
        <dbReference type="PROSITE" id="PS01124"/>
    </source>
</evidence>